<evidence type="ECO:0000256" key="2">
    <source>
        <dbReference type="SAM" id="MobiDB-lite"/>
    </source>
</evidence>
<comment type="caution">
    <text evidence="3">The sequence shown here is derived from an EMBL/GenBank/DDBJ whole genome shotgun (WGS) entry which is preliminary data.</text>
</comment>
<dbReference type="EMBL" id="JAGMVJ010000005">
    <property type="protein sequence ID" value="KAH7090844.1"/>
    <property type="molecule type" value="Genomic_DNA"/>
</dbReference>
<dbReference type="OrthoDB" id="10678898at2759"/>
<feature type="coiled-coil region" evidence="1">
    <location>
        <begin position="218"/>
        <end position="314"/>
    </location>
</feature>
<accession>A0A8K0R9Q7</accession>
<evidence type="ECO:0000313" key="4">
    <source>
        <dbReference type="Proteomes" id="UP000813461"/>
    </source>
</evidence>
<evidence type="ECO:0000313" key="3">
    <source>
        <dbReference type="EMBL" id="KAH7090844.1"/>
    </source>
</evidence>
<feature type="region of interest" description="Disordered" evidence="2">
    <location>
        <begin position="1"/>
        <end position="30"/>
    </location>
</feature>
<sequence>MSVLTPEEGTTRCCQNKTTRPSGPLLLSSSSEVTDTDFKINWHPAEHSTNSSSKFQSHHSLLHTSNSAAPMLHHVLCFSDNSLGATMSSLAELSANYTKRTPIDRSSIPAPGPIESTTTGQRDKAPALNKLADANKNLQAKYAEVERIRADSQTTFSNSLQAQQVGFSETLAQQQTGFSTILKRQQDNFTTSLQQERHSVTQSKTTFYAARSTFETVLSTAGDREAEYKKRIAELEEANKTIAILKRDKEELQKVTAKQEKTIRALNEAEVNNTLLTNENLRLCRERLEMECEVVTLRNDVKQANSRADKEEALMQLLFQTSAPDATLSQLKGNVSDLQASVKDLLRIARTTRDNTIEANSTLSGVRDMAESNKRTLEDLEMRQQPVPLKRRRVHDDDFAPNVFDDLAFNDDDNDDNNGANLDDFLDIDDMMPTAANNILPRPPILPPPLVPLPPLAIPHLDQLKALQDDGTMVPFANLSAAVKNAVQTFLSAHSNWHAKLTKSKGKSCLETKSMANHAENGVSVACKQCAYNHHFCIKKKDDDLVLTPLCAIDCQTVSPPPTIDDVAFFRLPDTIKFAPSKRGKTYESVHR</sequence>
<gene>
    <name evidence="3" type="ORF">FB567DRAFT_546992</name>
</gene>
<dbReference type="Proteomes" id="UP000813461">
    <property type="component" value="Unassembled WGS sequence"/>
</dbReference>
<feature type="region of interest" description="Disordered" evidence="2">
    <location>
        <begin position="102"/>
        <end position="126"/>
    </location>
</feature>
<dbReference type="AlphaFoldDB" id="A0A8K0R9Q7"/>
<organism evidence="3 4">
    <name type="scientific">Paraphoma chrysanthemicola</name>
    <dbReference type="NCBI Taxonomy" id="798071"/>
    <lineage>
        <taxon>Eukaryota</taxon>
        <taxon>Fungi</taxon>
        <taxon>Dikarya</taxon>
        <taxon>Ascomycota</taxon>
        <taxon>Pezizomycotina</taxon>
        <taxon>Dothideomycetes</taxon>
        <taxon>Pleosporomycetidae</taxon>
        <taxon>Pleosporales</taxon>
        <taxon>Pleosporineae</taxon>
        <taxon>Phaeosphaeriaceae</taxon>
        <taxon>Paraphoma</taxon>
    </lineage>
</organism>
<keyword evidence="1" id="KW-0175">Coiled coil</keyword>
<name>A0A8K0R9Q7_9PLEO</name>
<proteinExistence type="predicted"/>
<evidence type="ECO:0000256" key="1">
    <source>
        <dbReference type="SAM" id="Coils"/>
    </source>
</evidence>
<feature type="compositionally biased region" description="Polar residues" evidence="2">
    <location>
        <begin position="12"/>
        <end position="21"/>
    </location>
</feature>
<keyword evidence="4" id="KW-1185">Reference proteome</keyword>
<protein>
    <submittedName>
        <fullName evidence="3">Uncharacterized protein</fullName>
    </submittedName>
</protein>
<reference evidence="3" key="1">
    <citation type="journal article" date="2021" name="Nat. Commun.">
        <title>Genetic determinants of endophytism in the Arabidopsis root mycobiome.</title>
        <authorList>
            <person name="Mesny F."/>
            <person name="Miyauchi S."/>
            <person name="Thiergart T."/>
            <person name="Pickel B."/>
            <person name="Atanasova L."/>
            <person name="Karlsson M."/>
            <person name="Huettel B."/>
            <person name="Barry K.W."/>
            <person name="Haridas S."/>
            <person name="Chen C."/>
            <person name="Bauer D."/>
            <person name="Andreopoulos W."/>
            <person name="Pangilinan J."/>
            <person name="LaButti K."/>
            <person name="Riley R."/>
            <person name="Lipzen A."/>
            <person name="Clum A."/>
            <person name="Drula E."/>
            <person name="Henrissat B."/>
            <person name="Kohler A."/>
            <person name="Grigoriev I.V."/>
            <person name="Martin F.M."/>
            <person name="Hacquard S."/>
        </authorList>
    </citation>
    <scope>NUCLEOTIDE SEQUENCE</scope>
    <source>
        <strain evidence="3">MPI-SDFR-AT-0120</strain>
    </source>
</reference>